<evidence type="ECO:0000313" key="2">
    <source>
        <dbReference type="EMBL" id="AVP43136.1"/>
    </source>
</evidence>
<evidence type="ECO:0000313" key="3">
    <source>
        <dbReference type="Proteomes" id="UP000241872"/>
    </source>
</evidence>
<accession>A0A2P1N5E2</accession>
<organism evidence="2 3">
    <name type="scientific">Mycobacterium phage BigMama</name>
    <dbReference type="NCBI Taxonomy" id="2126786"/>
    <lineage>
        <taxon>Viruses</taxon>
        <taxon>Duplodnaviria</taxon>
        <taxon>Heunggongvirae</taxon>
        <taxon>Uroviricota</taxon>
        <taxon>Caudoviricetes</taxon>
        <taxon>Dclasvirinae</taxon>
        <taxon>Plotvirus</taxon>
        <taxon>Plotvirus plot</taxon>
    </lineage>
</organism>
<dbReference type="Proteomes" id="UP000241872">
    <property type="component" value="Segment"/>
</dbReference>
<feature type="region of interest" description="Disordered" evidence="1">
    <location>
        <begin position="224"/>
        <end position="250"/>
    </location>
</feature>
<dbReference type="InterPro" id="IPR036366">
    <property type="entry name" value="PGBDSf"/>
</dbReference>
<dbReference type="EMBL" id="MH025888">
    <property type="protein sequence ID" value="AVP43136.1"/>
    <property type="molecule type" value="Genomic_DNA"/>
</dbReference>
<reference evidence="3" key="1">
    <citation type="submission" date="2018-03" db="EMBL/GenBank/DDBJ databases">
        <authorList>
            <person name="Robinson P."/>
            <person name="Figel D."/>
            <person name="Zack K.M."/>
            <person name="Garlena R.A."/>
            <person name="Russell D.A."/>
            <person name="Pope W.H."/>
            <person name="Jacobs-Sera D."/>
            <person name="Hatfull G.F."/>
        </authorList>
    </citation>
    <scope>NUCLEOTIDE SEQUENCE [LARGE SCALE GENOMIC DNA]</scope>
</reference>
<protein>
    <submittedName>
        <fullName evidence="2">Lysin B</fullName>
    </submittedName>
</protein>
<feature type="compositionally biased region" description="Polar residues" evidence="1">
    <location>
        <begin position="224"/>
        <end position="233"/>
    </location>
</feature>
<sequence length="419" mass="45884">MELKVGSSDANTDGEVTRWQNWVKRYAASYSDIMGPIDGYYGYSDADFTRELQRRLGLPITGVFDDVTALHPKVNYRWKGQGAGQPAARRKIWFYSNPGSGANEFVGPSFEVGEFCKNVLKINHQPVHSAIGGYLGLMGGDPKFSYNDVIYDQYKSLEWLLDNNPDIKDPDVEFWFSGYSQKADGLEDALEILFGDGGFTIPKTGETVGPGKYRHLRPRINGTIQFGNPSKQPGPTRVGNRPPGSGISRKKRPQWLSMLTWDIVTTSPGAPDFYAACDDDIRPLFYEWFIKADTELPFVVYTAQIIIPALLNLLAPFLGGFGGVTSPLAGGILASATGLPMNLLHGLLSGVAAADNAPNPKLIELLSVRGVLTNIPQLIKLLTNISGVQTHGEYHLPKPEFNGRSGIQVGCDIVAGFRR</sequence>
<proteinExistence type="predicted"/>
<name>A0A2P1N5E2_9CAUD</name>
<evidence type="ECO:0000256" key="1">
    <source>
        <dbReference type="SAM" id="MobiDB-lite"/>
    </source>
</evidence>
<dbReference type="Gene3D" id="1.10.101.10">
    <property type="entry name" value="PGBD-like superfamily/PGBD"/>
    <property type="match status" value="1"/>
</dbReference>
<dbReference type="Gene3D" id="3.40.50.1820">
    <property type="entry name" value="alpha/beta hydrolase"/>
    <property type="match status" value="1"/>
</dbReference>
<dbReference type="InterPro" id="IPR029058">
    <property type="entry name" value="AB_hydrolase_fold"/>
</dbReference>
<gene>
    <name evidence="2" type="primary">38</name>
    <name evidence="2" type="ORF">PBI_BIGMAMA_38</name>
</gene>